<dbReference type="Pfam" id="PF10646">
    <property type="entry name" value="Germane"/>
    <property type="match status" value="1"/>
</dbReference>
<reference evidence="4" key="2">
    <citation type="journal article" date="2021" name="PeerJ">
        <title>Extensive microbial diversity within the chicken gut microbiome revealed by metagenomics and culture.</title>
        <authorList>
            <person name="Gilroy R."/>
            <person name="Ravi A."/>
            <person name="Getino M."/>
            <person name="Pursley I."/>
            <person name="Horton D.L."/>
            <person name="Alikhan N.F."/>
            <person name="Baker D."/>
            <person name="Gharbi K."/>
            <person name="Hall N."/>
            <person name="Watson M."/>
            <person name="Adriaenssens E.M."/>
            <person name="Foster-Nyarko E."/>
            <person name="Jarju S."/>
            <person name="Secka A."/>
            <person name="Antonio M."/>
            <person name="Oren A."/>
            <person name="Chaudhuri R.R."/>
            <person name="La Ragione R."/>
            <person name="Hildebrand F."/>
            <person name="Pallen M.J."/>
        </authorList>
    </citation>
    <scope>NUCLEOTIDE SEQUENCE</scope>
    <source>
        <strain evidence="4">CHK190-19873</strain>
    </source>
</reference>
<feature type="compositionally biased region" description="Acidic residues" evidence="1">
    <location>
        <begin position="122"/>
        <end position="136"/>
    </location>
</feature>
<dbReference type="PROSITE" id="PS51257">
    <property type="entry name" value="PROKAR_LIPOPROTEIN"/>
    <property type="match status" value="1"/>
</dbReference>
<proteinExistence type="predicted"/>
<organism evidence="4 5">
    <name type="scientific">Candidatus Limivivens intestinipullorum</name>
    <dbReference type="NCBI Taxonomy" id="2840858"/>
    <lineage>
        <taxon>Bacteria</taxon>
        <taxon>Bacillati</taxon>
        <taxon>Bacillota</taxon>
        <taxon>Clostridia</taxon>
        <taxon>Lachnospirales</taxon>
        <taxon>Lachnospiraceae</taxon>
        <taxon>Lachnospiraceae incertae sedis</taxon>
        <taxon>Candidatus Limivivens</taxon>
    </lineage>
</organism>
<feature type="compositionally biased region" description="Polar residues" evidence="1">
    <location>
        <begin position="164"/>
        <end position="173"/>
    </location>
</feature>
<gene>
    <name evidence="4" type="ORF">IAB44_11625</name>
</gene>
<dbReference type="Proteomes" id="UP000823935">
    <property type="component" value="Unassembled WGS sequence"/>
</dbReference>
<feature type="chain" id="PRO_5039172770" evidence="2">
    <location>
        <begin position="19"/>
        <end position="306"/>
    </location>
</feature>
<comment type="caution">
    <text evidence="4">The sequence shown here is derived from an EMBL/GenBank/DDBJ whole genome shotgun (WGS) entry which is preliminary data.</text>
</comment>
<feature type="compositionally biased region" description="Low complexity" evidence="1">
    <location>
        <begin position="47"/>
        <end position="56"/>
    </location>
</feature>
<dbReference type="EMBL" id="DVIQ01000073">
    <property type="protein sequence ID" value="HIS32173.1"/>
    <property type="molecule type" value="Genomic_DNA"/>
</dbReference>
<evidence type="ECO:0000256" key="1">
    <source>
        <dbReference type="SAM" id="MobiDB-lite"/>
    </source>
</evidence>
<feature type="region of interest" description="Disordered" evidence="1">
    <location>
        <begin position="18"/>
        <end position="173"/>
    </location>
</feature>
<keyword evidence="2" id="KW-0732">Signal</keyword>
<name>A0A9D1EUG3_9FIRM</name>
<reference evidence="4" key="1">
    <citation type="submission" date="2020-10" db="EMBL/GenBank/DDBJ databases">
        <authorList>
            <person name="Gilroy R."/>
        </authorList>
    </citation>
    <scope>NUCLEOTIDE SEQUENCE</scope>
    <source>
        <strain evidence="4">CHK190-19873</strain>
    </source>
</reference>
<evidence type="ECO:0000313" key="5">
    <source>
        <dbReference type="Proteomes" id="UP000823935"/>
    </source>
</evidence>
<feature type="signal peptide" evidence="2">
    <location>
        <begin position="1"/>
        <end position="18"/>
    </location>
</feature>
<dbReference type="SMART" id="SM00909">
    <property type="entry name" value="Germane"/>
    <property type="match status" value="1"/>
</dbReference>
<evidence type="ECO:0000256" key="2">
    <source>
        <dbReference type="SAM" id="SignalP"/>
    </source>
</evidence>
<dbReference type="InterPro" id="IPR019606">
    <property type="entry name" value="GerMN"/>
</dbReference>
<sequence length="306" mass="31458">MRKLALFAALCLVLTGCAGPSGQMSDTENGTSESSAAESAAEEESAAESAAAEASATENLAESGEAGGNTEAPSAESGNTEGSAGGNSQAQDTAAETMNTEAPAAEATDTEDADAGIPDTEGSADTEVLDVEEVDTESPAVEVVESGGAAAESTESDTPIAETETVSGETEFSGTELPDIEVVDTVLTVYAPDDMAESFVTTEVEIAALNEETVVEQLIEAGVLPEGTEINSFAQSADKTRLTADFNSAFRDHLNSMGTAGEYVILGSVVNTFLTAYDADSILITVDQESLETGHNIYDQPLNFYE</sequence>
<evidence type="ECO:0000259" key="3">
    <source>
        <dbReference type="SMART" id="SM00909"/>
    </source>
</evidence>
<evidence type="ECO:0000313" key="4">
    <source>
        <dbReference type="EMBL" id="HIS32173.1"/>
    </source>
</evidence>
<dbReference type="AlphaFoldDB" id="A0A9D1EUG3"/>
<feature type="domain" description="GerMN" evidence="3">
    <location>
        <begin position="211"/>
        <end position="295"/>
    </location>
</feature>
<feature type="compositionally biased region" description="Polar residues" evidence="1">
    <location>
        <begin position="22"/>
        <end position="31"/>
    </location>
</feature>
<feature type="compositionally biased region" description="Low complexity" evidence="1">
    <location>
        <begin position="140"/>
        <end position="153"/>
    </location>
</feature>
<protein>
    <submittedName>
        <fullName evidence="4">GerMN domain-containing protein</fullName>
    </submittedName>
</protein>
<feature type="compositionally biased region" description="Polar residues" evidence="1">
    <location>
        <begin position="76"/>
        <end position="99"/>
    </location>
</feature>
<accession>A0A9D1EUG3</accession>